<feature type="signal peptide" evidence="1">
    <location>
        <begin position="1"/>
        <end position="25"/>
    </location>
</feature>
<sequence>MKSILLGTVQLGLAFLSCALTVTWGSSTGDLSEVNSAAGSGSSRAEPSGFVLIHSIPAPIYAPWQEESELAKTITDDFKTRLESVVKPIAIEVQQTRPPLVTHPDHQPIMMDQLQRNNFEPVLHLGPSTNRGGSVLAYLMDKPHNIEYLLGPSHSRRLVWSILEVFPRPDAHINVMAYLQTSHLSSVEARDRMKQKLGEGTIRLMETLRAFG</sequence>
<dbReference type="AlphaFoldDB" id="A0A127Z5X2"/>
<feature type="chain" id="PRO_5007281146" evidence="1">
    <location>
        <begin position="26"/>
        <end position="212"/>
    </location>
</feature>
<organism evidence="2">
    <name type="scientific">Sporisorium scitamineum</name>
    <dbReference type="NCBI Taxonomy" id="49012"/>
    <lineage>
        <taxon>Eukaryota</taxon>
        <taxon>Fungi</taxon>
        <taxon>Dikarya</taxon>
        <taxon>Basidiomycota</taxon>
        <taxon>Ustilaginomycotina</taxon>
        <taxon>Ustilaginomycetes</taxon>
        <taxon>Ustilaginales</taxon>
        <taxon>Ustilaginaceae</taxon>
        <taxon>Sporisorium</taxon>
    </lineage>
</organism>
<proteinExistence type="predicted"/>
<name>A0A127Z5X2_9BASI</name>
<accession>A0A127Z5X2</accession>
<dbReference type="PROSITE" id="PS51257">
    <property type="entry name" value="PROKAR_LIPOPROTEIN"/>
    <property type="match status" value="1"/>
</dbReference>
<evidence type="ECO:0000256" key="1">
    <source>
        <dbReference type="SAM" id="SignalP"/>
    </source>
</evidence>
<evidence type="ECO:0000313" key="2">
    <source>
        <dbReference type="EMBL" id="CDS81908.1"/>
    </source>
</evidence>
<gene>
    <name evidence="2" type="ORF">SPSC_00090</name>
</gene>
<dbReference type="EMBL" id="LK056650">
    <property type="protein sequence ID" value="CDS81908.1"/>
    <property type="molecule type" value="Genomic_DNA"/>
</dbReference>
<protein>
    <submittedName>
        <fullName evidence="2">Uncharacterized protein</fullName>
    </submittedName>
</protein>
<keyword evidence="1" id="KW-0732">Signal</keyword>
<reference evidence="2" key="1">
    <citation type="submission" date="2014-06" db="EMBL/GenBank/DDBJ databases">
        <authorList>
            <person name="Ju J."/>
            <person name="Zhang J."/>
        </authorList>
    </citation>
    <scope>NUCLEOTIDE SEQUENCE</scope>
    <source>
        <strain evidence="2">SscI8</strain>
    </source>
</reference>